<evidence type="ECO:0000313" key="1">
    <source>
        <dbReference type="EMBL" id="MBE4751770.1"/>
    </source>
</evidence>
<dbReference type="Proteomes" id="UP001516472">
    <property type="component" value="Unassembled WGS sequence"/>
</dbReference>
<organism evidence="1 2">
    <name type="scientific">Corallococcus soli</name>
    <dbReference type="NCBI Taxonomy" id="2710757"/>
    <lineage>
        <taxon>Bacteria</taxon>
        <taxon>Pseudomonadati</taxon>
        <taxon>Myxococcota</taxon>
        <taxon>Myxococcia</taxon>
        <taxon>Myxococcales</taxon>
        <taxon>Cystobacterineae</taxon>
        <taxon>Myxococcaceae</taxon>
        <taxon>Corallococcus</taxon>
    </lineage>
</organism>
<keyword evidence="2" id="KW-1185">Reference proteome</keyword>
<gene>
    <name evidence="1" type="ORF">G4177_26730</name>
</gene>
<name>A0ABR9PV07_9BACT</name>
<dbReference type="RefSeq" id="WP_193428968.1">
    <property type="nucleotide sequence ID" value="NZ_CBCSIP010000060.1"/>
</dbReference>
<accession>A0ABR9PV07</accession>
<reference evidence="1 2" key="1">
    <citation type="submission" date="2020-02" db="EMBL/GenBank/DDBJ databases">
        <authorList>
            <person name="Babadi Z.K."/>
            <person name="Risdian C."/>
            <person name="Ebrahimipour G.H."/>
            <person name="Wink J."/>
        </authorList>
    </citation>
    <scope>NUCLEOTIDE SEQUENCE [LARGE SCALE GENOMIC DNA]</scope>
    <source>
        <strain evidence="1 2">ZKHCc1 1396</strain>
    </source>
</reference>
<sequence length="326" mass="34460">MATALLGCHGRGKMSANEVKLSTVPVKLDAPIRDARLVNVGSRARLLLSTTKKLNPMSSQTALYAMALEGSGEPLVRVMVIPQLLPAPPGWDVSWAAGDGYRTAYQLAGGALDSIQLSTEHEEEPMALTASAPLTSFSRPRFFRGNAQAAHRISMIADGEHAVAFDIPPASGPHSARKLGACENAVVIALVKGFGLFCKAPGSGGARNDTIPGTLQYVRLGAEWEASAPTQDLLTGQPVFEFDAERLDDARLMVFALTQAGPVLLVLSTAGVPERLSRVAVDANLVQLSRPSILMADGRIHFSLLENPGSKAVRVHTGQVLTTAIP</sequence>
<dbReference type="EMBL" id="JAAIYO010000009">
    <property type="protein sequence ID" value="MBE4751770.1"/>
    <property type="molecule type" value="Genomic_DNA"/>
</dbReference>
<proteinExistence type="predicted"/>
<protein>
    <submittedName>
        <fullName evidence="1">Uncharacterized protein</fullName>
    </submittedName>
</protein>
<comment type="caution">
    <text evidence="1">The sequence shown here is derived from an EMBL/GenBank/DDBJ whole genome shotgun (WGS) entry which is preliminary data.</text>
</comment>
<evidence type="ECO:0000313" key="2">
    <source>
        <dbReference type="Proteomes" id="UP001516472"/>
    </source>
</evidence>